<sequence length="135" mass="15674">MLQNRQLTIQPTDSNKAKTKPKSMNIIEIKNELERIDRLIRLKATGSPKELADKLGVSERHVYRIINQLKEIDCPIYFDKDRCSYCYRDEGKLIFKYSTNELDNSIKDKTKGGQMKNNFNIISTDGICQWEGISL</sequence>
<accession>A0A7D4CGK3</accession>
<dbReference type="Pfam" id="PF08279">
    <property type="entry name" value="HTH_11"/>
    <property type="match status" value="1"/>
</dbReference>
<feature type="domain" description="Helix-turn-helix type 11" evidence="2">
    <location>
        <begin position="42"/>
        <end position="77"/>
    </location>
</feature>
<dbReference type="AlphaFoldDB" id="A0A7D4CGK3"/>
<evidence type="ECO:0000259" key="2">
    <source>
        <dbReference type="Pfam" id="PF08279"/>
    </source>
</evidence>
<dbReference type="Gene3D" id="1.10.10.10">
    <property type="entry name" value="Winged helix-like DNA-binding domain superfamily/Winged helix DNA-binding domain"/>
    <property type="match status" value="1"/>
</dbReference>
<evidence type="ECO:0000256" key="1">
    <source>
        <dbReference type="SAM" id="MobiDB-lite"/>
    </source>
</evidence>
<evidence type="ECO:0000313" key="3">
    <source>
        <dbReference type="EMBL" id="QKG79906.1"/>
    </source>
</evidence>
<proteinExistence type="predicted"/>
<dbReference type="SUPFAM" id="SSF46785">
    <property type="entry name" value="Winged helix' DNA-binding domain"/>
    <property type="match status" value="1"/>
</dbReference>
<dbReference type="KEGG" id="ttz:FHG85_06400"/>
<organism evidence="3 4">
    <name type="scientific">Tenuifilum thalassicum</name>
    <dbReference type="NCBI Taxonomy" id="2590900"/>
    <lineage>
        <taxon>Bacteria</taxon>
        <taxon>Pseudomonadati</taxon>
        <taxon>Bacteroidota</taxon>
        <taxon>Bacteroidia</taxon>
        <taxon>Bacteroidales</taxon>
        <taxon>Tenuifilaceae</taxon>
        <taxon>Tenuifilum</taxon>
    </lineage>
</organism>
<dbReference type="InterPro" id="IPR036388">
    <property type="entry name" value="WH-like_DNA-bd_sf"/>
</dbReference>
<gene>
    <name evidence="3" type="ORF">FHG85_06400</name>
</gene>
<name>A0A7D4CGK3_9BACT</name>
<evidence type="ECO:0000313" key="4">
    <source>
        <dbReference type="Proteomes" id="UP000500961"/>
    </source>
</evidence>
<protein>
    <submittedName>
        <fullName evidence="3">HTH domain-containing protein</fullName>
    </submittedName>
</protein>
<dbReference type="Proteomes" id="UP000500961">
    <property type="component" value="Chromosome"/>
</dbReference>
<dbReference type="InterPro" id="IPR036390">
    <property type="entry name" value="WH_DNA-bd_sf"/>
</dbReference>
<keyword evidence="4" id="KW-1185">Reference proteome</keyword>
<feature type="compositionally biased region" description="Polar residues" evidence="1">
    <location>
        <begin position="1"/>
        <end position="14"/>
    </location>
</feature>
<dbReference type="InterPro" id="IPR013196">
    <property type="entry name" value="HTH_11"/>
</dbReference>
<feature type="region of interest" description="Disordered" evidence="1">
    <location>
        <begin position="1"/>
        <end position="20"/>
    </location>
</feature>
<dbReference type="EMBL" id="CP041345">
    <property type="protein sequence ID" value="QKG79906.1"/>
    <property type="molecule type" value="Genomic_DNA"/>
</dbReference>
<reference evidence="3 4" key="1">
    <citation type="submission" date="2019-07" db="EMBL/GenBank/DDBJ databases">
        <title>Thalassofilum flectens gen. nov., sp. nov., a novel moderate thermophilic anaerobe from a shallow sea hot spring in Kunashir Island (Russia), representing a new family in the order Bacteroidales, and proposal of Thalassofilacea fam. nov.</title>
        <authorList>
            <person name="Kochetkova T.V."/>
            <person name="Podosokorskaya O.A."/>
            <person name="Novikov A."/>
            <person name="Elcheninov A.G."/>
            <person name="Toshchakov S.V."/>
            <person name="Kublanov I.V."/>
        </authorList>
    </citation>
    <scope>NUCLEOTIDE SEQUENCE [LARGE SCALE GENOMIC DNA]</scope>
    <source>
        <strain evidence="3 4">38-H</strain>
    </source>
</reference>